<dbReference type="AlphaFoldDB" id="V6SG32"/>
<feature type="domain" description="HNH nuclease" evidence="1">
    <location>
        <begin position="1"/>
        <end position="49"/>
    </location>
</feature>
<dbReference type="SMART" id="SM00507">
    <property type="entry name" value="HNHc"/>
    <property type="match status" value="1"/>
</dbReference>
<dbReference type="Gene3D" id="1.10.30.50">
    <property type="match status" value="1"/>
</dbReference>
<accession>V6SG32</accession>
<dbReference type="Proteomes" id="UP000018004">
    <property type="component" value="Unassembled WGS sequence"/>
</dbReference>
<dbReference type="InterPro" id="IPR003615">
    <property type="entry name" value="HNH_nuc"/>
</dbReference>
<name>V6SG32_9FLAO</name>
<dbReference type="GO" id="GO:0004519">
    <property type="term" value="F:endonuclease activity"/>
    <property type="evidence" value="ECO:0007669"/>
    <property type="project" value="InterPro"/>
</dbReference>
<dbReference type="GO" id="GO:0008270">
    <property type="term" value="F:zinc ion binding"/>
    <property type="evidence" value="ECO:0007669"/>
    <property type="project" value="InterPro"/>
</dbReference>
<dbReference type="EMBL" id="AVGG01000027">
    <property type="protein sequence ID" value="ESU25643.1"/>
    <property type="molecule type" value="Genomic_DNA"/>
</dbReference>
<proteinExistence type="predicted"/>
<dbReference type="CDD" id="cd00085">
    <property type="entry name" value="HNHc"/>
    <property type="match status" value="1"/>
</dbReference>
<gene>
    <name evidence="2" type="ORF">FLJC2902T_30750</name>
</gene>
<dbReference type="PATRIC" id="fig|1341181.4.peg.3025"/>
<reference evidence="2 3" key="1">
    <citation type="submission" date="2013-08" db="EMBL/GenBank/DDBJ databases">
        <title>Flavobacterium limnosediminis JC2902 genome sequencing.</title>
        <authorList>
            <person name="Lee K."/>
            <person name="Yi H."/>
            <person name="Park S."/>
            <person name="Chun J."/>
        </authorList>
    </citation>
    <scope>NUCLEOTIDE SEQUENCE [LARGE SCALE GENOMIC DNA]</scope>
    <source>
        <strain evidence="2 3">JC2902</strain>
    </source>
</reference>
<dbReference type="GO" id="GO:0003676">
    <property type="term" value="F:nucleic acid binding"/>
    <property type="evidence" value="ECO:0007669"/>
    <property type="project" value="InterPro"/>
</dbReference>
<organism evidence="2 3">
    <name type="scientific">Flavobacterium limnosediminis JC2902</name>
    <dbReference type="NCBI Taxonomy" id="1341181"/>
    <lineage>
        <taxon>Bacteria</taxon>
        <taxon>Pseudomonadati</taxon>
        <taxon>Bacteroidota</taxon>
        <taxon>Flavobacteriia</taxon>
        <taxon>Flavobacteriales</taxon>
        <taxon>Flavobacteriaceae</taxon>
        <taxon>Flavobacterium</taxon>
    </lineage>
</organism>
<keyword evidence="3" id="KW-1185">Reference proteome</keyword>
<sequence>MRREVRQRCGFGCVICGLPLYEYDHIINYSIVQEHTPENLTLLCDQHHREKTNKLLSIEQVIEANNNPYNVINANTTPYLLNFAGSDFSVILGDIRQFVPNVNSQNDFIIPFLVNNKRLISFEIIEGKLFFNLVLLDEHDNLLLKIVENEMVFSSEQWDVEFVGRRLTIRKALGVIIFDIEFLIPNSVKIYKADFNCDGYWFKVREEGFTARGFDIQIKNIGGRLIFAAGEYDGRYPVMFRG</sequence>
<dbReference type="InterPro" id="IPR002711">
    <property type="entry name" value="HNH"/>
</dbReference>
<evidence type="ECO:0000259" key="1">
    <source>
        <dbReference type="SMART" id="SM00507"/>
    </source>
</evidence>
<comment type="caution">
    <text evidence="2">The sequence shown here is derived from an EMBL/GenBank/DDBJ whole genome shotgun (WGS) entry which is preliminary data.</text>
</comment>
<protein>
    <recommendedName>
        <fullName evidence="1">HNH nuclease domain-containing protein</fullName>
    </recommendedName>
</protein>
<dbReference type="Pfam" id="PF01844">
    <property type="entry name" value="HNH"/>
    <property type="match status" value="1"/>
</dbReference>
<dbReference type="eggNOG" id="COG1403">
    <property type="taxonomic scope" value="Bacteria"/>
</dbReference>
<evidence type="ECO:0000313" key="3">
    <source>
        <dbReference type="Proteomes" id="UP000018004"/>
    </source>
</evidence>
<evidence type="ECO:0000313" key="2">
    <source>
        <dbReference type="EMBL" id="ESU25643.1"/>
    </source>
</evidence>